<feature type="region of interest" description="Disordered" evidence="1">
    <location>
        <begin position="430"/>
        <end position="452"/>
    </location>
</feature>
<feature type="compositionally biased region" description="Basic and acidic residues" evidence="1">
    <location>
        <begin position="430"/>
        <end position="440"/>
    </location>
</feature>
<proteinExistence type="predicted"/>
<evidence type="ECO:0000313" key="3">
    <source>
        <dbReference type="Proteomes" id="UP000521943"/>
    </source>
</evidence>
<feature type="non-terminal residue" evidence="2">
    <location>
        <position position="1"/>
    </location>
</feature>
<reference evidence="2 3" key="1">
    <citation type="submission" date="2020-07" db="EMBL/GenBank/DDBJ databases">
        <title>Comparative genomics of pyrophilous fungi reveals a link between fire events and developmental genes.</title>
        <authorList>
            <consortium name="DOE Joint Genome Institute"/>
            <person name="Steindorff A.S."/>
            <person name="Carver A."/>
            <person name="Calhoun S."/>
            <person name="Stillman K."/>
            <person name="Liu H."/>
            <person name="Lipzen A."/>
            <person name="Pangilinan J."/>
            <person name="Labutti K."/>
            <person name="Bruns T.D."/>
            <person name="Grigoriev I.V."/>
        </authorList>
    </citation>
    <scope>NUCLEOTIDE SEQUENCE [LARGE SCALE GENOMIC DNA]</scope>
    <source>
        <strain evidence="2 3">CBS 144469</strain>
    </source>
</reference>
<protein>
    <submittedName>
        <fullName evidence="2">Uncharacterized protein</fullName>
    </submittedName>
</protein>
<evidence type="ECO:0000313" key="2">
    <source>
        <dbReference type="EMBL" id="KAF6747600.1"/>
    </source>
</evidence>
<sequence length="484" mass="53976">LPTEIWAQILRDASTPHDPFFNPDPNNPDSLIPTSFLHSQHSHGHLLSAYKNSMRFKCSLALVSKTWFWAVQPILFGFIWITTTRDAERLAALILKRLTTSRAFKGASGRNTLPPVDDPVGLYIRRIHLETSSHDRCPPSLLLVILENAPFLQVFSDNHSIRRNPNYDSLARQIHDTDVLAVLLNPDSETLLRQLSWTIYDSRCEAGTTISYYHHIIEPRLISAGSQLRRLELNLCLKSIGGTGRSFLDAALNTSTHTPPIDYMPNNSEAPTLELSQLRTLKVTVDDASLHILAKWSMPQLRNLCIVSGDLPHIGMGLRSFLQSHGERVFQLELGHHESRSAGEEYWVTDPPTSHAGRGSGSSRAASGSPLAELCPYLSELICDASPSITYQPTGWAAPHALLQSHPTLRLIGIRNLDVTIREGLEMLEQRDRTARRSDTGDTSASGSATEDNVGDVWHELLGQMKRLLDRDAFPRLAVMRDMS</sequence>
<organism evidence="2 3">
    <name type="scientific">Ephemerocybe angulata</name>
    <dbReference type="NCBI Taxonomy" id="980116"/>
    <lineage>
        <taxon>Eukaryota</taxon>
        <taxon>Fungi</taxon>
        <taxon>Dikarya</taxon>
        <taxon>Basidiomycota</taxon>
        <taxon>Agaricomycotina</taxon>
        <taxon>Agaricomycetes</taxon>
        <taxon>Agaricomycetidae</taxon>
        <taxon>Agaricales</taxon>
        <taxon>Agaricineae</taxon>
        <taxon>Psathyrellaceae</taxon>
        <taxon>Ephemerocybe</taxon>
    </lineage>
</organism>
<evidence type="ECO:0000256" key="1">
    <source>
        <dbReference type="SAM" id="MobiDB-lite"/>
    </source>
</evidence>
<dbReference type="Proteomes" id="UP000521943">
    <property type="component" value="Unassembled WGS sequence"/>
</dbReference>
<feature type="non-terminal residue" evidence="2">
    <location>
        <position position="484"/>
    </location>
</feature>
<dbReference type="AlphaFoldDB" id="A0A8H6HID0"/>
<keyword evidence="3" id="KW-1185">Reference proteome</keyword>
<feature type="region of interest" description="Disordered" evidence="1">
    <location>
        <begin position="343"/>
        <end position="365"/>
    </location>
</feature>
<dbReference type="OrthoDB" id="3258324at2759"/>
<feature type="compositionally biased region" description="Polar residues" evidence="1">
    <location>
        <begin position="441"/>
        <end position="451"/>
    </location>
</feature>
<gene>
    <name evidence="2" type="ORF">DFP72DRAFT_1147506</name>
</gene>
<comment type="caution">
    <text evidence="2">The sequence shown here is derived from an EMBL/GenBank/DDBJ whole genome shotgun (WGS) entry which is preliminary data.</text>
</comment>
<name>A0A8H6HID0_9AGAR</name>
<dbReference type="EMBL" id="JACGCI010000079">
    <property type="protein sequence ID" value="KAF6747600.1"/>
    <property type="molecule type" value="Genomic_DNA"/>
</dbReference>
<accession>A0A8H6HID0</accession>